<keyword evidence="2" id="KW-1185">Reference proteome</keyword>
<accession>A0A9Q3H5Q8</accession>
<name>A0A9Q3H5Q8_9BASI</name>
<dbReference type="EMBL" id="AVOT02011504">
    <property type="protein sequence ID" value="MBW0492266.1"/>
    <property type="molecule type" value="Genomic_DNA"/>
</dbReference>
<organism evidence="1 2">
    <name type="scientific">Austropuccinia psidii MF-1</name>
    <dbReference type="NCBI Taxonomy" id="1389203"/>
    <lineage>
        <taxon>Eukaryota</taxon>
        <taxon>Fungi</taxon>
        <taxon>Dikarya</taxon>
        <taxon>Basidiomycota</taxon>
        <taxon>Pucciniomycotina</taxon>
        <taxon>Pucciniomycetes</taxon>
        <taxon>Pucciniales</taxon>
        <taxon>Sphaerophragmiaceae</taxon>
        <taxon>Austropuccinia</taxon>
    </lineage>
</organism>
<dbReference type="AlphaFoldDB" id="A0A9Q3H5Q8"/>
<sequence length="150" mass="17312">MTSIGTIIKEIIIPHRKGNIRLNPEFLVLEDAHIQGLLLGADYHRMYGIDIYNSENRHITIGTNKGKNFSLDIYQLSNQDHLEELLNKFKEEQVSSNLASKQNLSLLKIMRNKRPDFAVGEEPLGKIRGHDLELYLDVERPYPPILRRPP</sequence>
<reference evidence="1" key="1">
    <citation type="submission" date="2021-03" db="EMBL/GenBank/DDBJ databases">
        <title>Draft genome sequence of rust myrtle Austropuccinia psidii MF-1, a brazilian biotype.</title>
        <authorList>
            <person name="Quecine M.C."/>
            <person name="Pachon D.M.R."/>
            <person name="Bonatelli M.L."/>
            <person name="Correr F.H."/>
            <person name="Franceschini L.M."/>
            <person name="Leite T.F."/>
            <person name="Margarido G.R.A."/>
            <person name="Almeida C.A."/>
            <person name="Ferrarezi J.A."/>
            <person name="Labate C.A."/>
        </authorList>
    </citation>
    <scope>NUCLEOTIDE SEQUENCE</scope>
    <source>
        <strain evidence="1">MF-1</strain>
    </source>
</reference>
<protein>
    <submittedName>
        <fullName evidence="1">Uncharacterized protein</fullName>
    </submittedName>
</protein>
<proteinExistence type="predicted"/>
<evidence type="ECO:0000313" key="2">
    <source>
        <dbReference type="Proteomes" id="UP000765509"/>
    </source>
</evidence>
<dbReference type="Proteomes" id="UP000765509">
    <property type="component" value="Unassembled WGS sequence"/>
</dbReference>
<gene>
    <name evidence="1" type="ORF">O181_031981</name>
</gene>
<comment type="caution">
    <text evidence="1">The sequence shown here is derived from an EMBL/GenBank/DDBJ whole genome shotgun (WGS) entry which is preliminary data.</text>
</comment>
<evidence type="ECO:0000313" key="1">
    <source>
        <dbReference type="EMBL" id="MBW0492266.1"/>
    </source>
</evidence>